<dbReference type="Proteomes" id="UP000285084">
    <property type="component" value="Unassembled WGS sequence"/>
</dbReference>
<dbReference type="EMBL" id="MRCX01000462">
    <property type="protein sequence ID" value="RKK65223.1"/>
    <property type="molecule type" value="Genomic_DNA"/>
</dbReference>
<sequence length="335" mass="38465">MRFQRRYDYQRARCKDPTIIRKWFELVQNMIAKYGIHTDDIYNFDETGFMMGMISTGKVATSAERRGKPKSVQPGNREWVTVIQAINAKGWAIPPFIVVVGKHHLRNRYEGSSLPTDWAIATTQNGWTDNETGLNWLKHFHEHTNNQSVGTYRLLILDGHECHHSADFEAYCKEKKIIPLRMPPHSSHLLQPLDVGCFGPLKKAYSREIEHLMRRSINHSTKTEFFRAFYAAFQATITEKNIKGGFRGAGLVLFDPESVISKLDVQLRTPTPAKEDTSQARPWTPKTPRTINEADFHSEYLQRRIRGHKSSSPESIINAITSNTKALKENMHEMG</sequence>
<dbReference type="InterPro" id="IPR050863">
    <property type="entry name" value="CenT-Element_Derived"/>
</dbReference>
<dbReference type="VEuPathDB" id="FungiDB:HZS61_013106"/>
<reference evidence="3 4" key="1">
    <citation type="journal article" date="2018" name="Sci. Rep.">
        <title>Characterisation of pathogen-specific regions and novel effector candidates in Fusarium oxysporum f. sp. cepae.</title>
        <authorList>
            <person name="Armitage A.D."/>
            <person name="Taylor A."/>
            <person name="Sobczyk M.K."/>
            <person name="Baxter L."/>
            <person name="Greenfield B.P."/>
            <person name="Bates H.J."/>
            <person name="Wilson F."/>
            <person name="Jackson A.C."/>
            <person name="Ott S."/>
            <person name="Harrison R.J."/>
            <person name="Clarkson J.P."/>
        </authorList>
    </citation>
    <scope>NUCLEOTIDE SEQUENCE [LARGE SCALE GENOMIC DNA]</scope>
    <source>
        <strain evidence="3 4">Fo_A13</strain>
    </source>
</reference>
<dbReference type="AlphaFoldDB" id="A0A420MB28"/>
<dbReference type="Gene3D" id="3.30.420.10">
    <property type="entry name" value="Ribonuclease H-like superfamily/Ribonuclease H"/>
    <property type="match status" value="1"/>
</dbReference>
<evidence type="ECO:0000256" key="1">
    <source>
        <dbReference type="SAM" id="MobiDB-lite"/>
    </source>
</evidence>
<protein>
    <recommendedName>
        <fullName evidence="2">DDE-1 domain-containing protein</fullName>
    </recommendedName>
</protein>
<comment type="caution">
    <text evidence="3">The sequence shown here is derived from an EMBL/GenBank/DDBJ whole genome shotgun (WGS) entry which is preliminary data.</text>
</comment>
<name>A0A420MB28_FUSOX</name>
<feature type="region of interest" description="Disordered" evidence="1">
    <location>
        <begin position="270"/>
        <end position="289"/>
    </location>
</feature>
<dbReference type="Pfam" id="PF03184">
    <property type="entry name" value="DDE_1"/>
    <property type="match status" value="1"/>
</dbReference>
<dbReference type="PANTHER" id="PTHR19303:SF62">
    <property type="entry name" value="HTH CENPB-TYPE DOMAIN-CONTAINING PROTEIN-RELATED"/>
    <property type="match status" value="1"/>
</dbReference>
<dbReference type="GO" id="GO:0003677">
    <property type="term" value="F:DNA binding"/>
    <property type="evidence" value="ECO:0007669"/>
    <property type="project" value="TreeGrafter"/>
</dbReference>
<evidence type="ECO:0000259" key="2">
    <source>
        <dbReference type="Pfam" id="PF03184"/>
    </source>
</evidence>
<dbReference type="VEuPathDB" id="FungiDB:FOC4_g10000167"/>
<gene>
    <name evidence="3" type="ORF">BFJ69_g16477</name>
</gene>
<accession>A0A420MB28</accession>
<evidence type="ECO:0000313" key="3">
    <source>
        <dbReference type="EMBL" id="RKK65223.1"/>
    </source>
</evidence>
<dbReference type="InterPro" id="IPR004875">
    <property type="entry name" value="DDE_SF_endonuclease_dom"/>
</dbReference>
<organism evidence="3 4">
    <name type="scientific">Fusarium oxysporum</name>
    <name type="common">Fusarium vascular wilt</name>
    <dbReference type="NCBI Taxonomy" id="5507"/>
    <lineage>
        <taxon>Eukaryota</taxon>
        <taxon>Fungi</taxon>
        <taxon>Dikarya</taxon>
        <taxon>Ascomycota</taxon>
        <taxon>Pezizomycotina</taxon>
        <taxon>Sordariomycetes</taxon>
        <taxon>Hypocreomycetidae</taxon>
        <taxon>Hypocreales</taxon>
        <taxon>Nectriaceae</taxon>
        <taxon>Fusarium</taxon>
        <taxon>Fusarium oxysporum species complex</taxon>
    </lineage>
</organism>
<dbReference type="InterPro" id="IPR036397">
    <property type="entry name" value="RNaseH_sf"/>
</dbReference>
<dbReference type="PANTHER" id="PTHR19303">
    <property type="entry name" value="TRANSPOSON"/>
    <property type="match status" value="1"/>
</dbReference>
<evidence type="ECO:0000313" key="4">
    <source>
        <dbReference type="Proteomes" id="UP000285084"/>
    </source>
</evidence>
<dbReference type="GO" id="GO:0005634">
    <property type="term" value="C:nucleus"/>
    <property type="evidence" value="ECO:0007669"/>
    <property type="project" value="TreeGrafter"/>
</dbReference>
<proteinExistence type="predicted"/>
<feature type="domain" description="DDE-1" evidence="2">
    <location>
        <begin position="77"/>
        <end position="246"/>
    </location>
</feature>
<dbReference type="VEuPathDB" id="FungiDB:FOC1_g10000503"/>